<evidence type="ECO:0000313" key="2">
    <source>
        <dbReference type="EMBL" id="MFC7205131.1"/>
    </source>
</evidence>
<dbReference type="Gene3D" id="3.40.50.300">
    <property type="entry name" value="P-loop containing nucleotide triphosphate hydrolases"/>
    <property type="match status" value="1"/>
</dbReference>
<dbReference type="Pfam" id="PF07728">
    <property type="entry name" value="AAA_5"/>
    <property type="match status" value="1"/>
</dbReference>
<keyword evidence="3" id="KW-1185">Reference proteome</keyword>
<dbReference type="PANTHER" id="PTHR42759">
    <property type="entry name" value="MOXR FAMILY PROTEIN"/>
    <property type="match status" value="1"/>
</dbReference>
<dbReference type="InterPro" id="IPR050764">
    <property type="entry name" value="CbbQ/NirQ/NorQ/GpvN"/>
</dbReference>
<comment type="caution">
    <text evidence="2">The sequence shown here is derived from an EMBL/GenBank/DDBJ whole genome shotgun (WGS) entry which is preliminary data.</text>
</comment>
<dbReference type="EMBL" id="JBHTAA010000005">
    <property type="protein sequence ID" value="MFC7205131.1"/>
    <property type="molecule type" value="Genomic_DNA"/>
</dbReference>
<dbReference type="InterPro" id="IPR003593">
    <property type="entry name" value="AAA+_ATPase"/>
</dbReference>
<dbReference type="PANTHER" id="PTHR42759:SF1">
    <property type="entry name" value="MAGNESIUM-CHELATASE SUBUNIT CHLD"/>
    <property type="match status" value="1"/>
</dbReference>
<dbReference type="InterPro" id="IPR011704">
    <property type="entry name" value="ATPase_dyneun-rel_AAA"/>
</dbReference>
<evidence type="ECO:0000313" key="3">
    <source>
        <dbReference type="Proteomes" id="UP001596481"/>
    </source>
</evidence>
<accession>A0ABD5ZIV0</accession>
<sequence length="337" mass="37442">MTGEQSEPPTSPFGDLSESGLRERFDRLNYVATDRVVTTVYLALRMGRPLLAEGPPGSGKTELGKVLAEAFDTELIRLQCYEGLTVENALYEWNYTKQLLAVQSDEGRVGTGETNGEPPVDEARSNSVFDEEYLLERPLLRVLTADGDRPPVLLIDEIDRADEEFEAFLLELLSDFQVSIPELGTVTADHPPIVILTSNRTRALSDALKRRCLYLHVEPPSFETEYEIVTRKVPELDAVVAAEVCAIVERLREESFLKRPGVAETLDWARAVATLRADSGDDDSASISTDEIERTLGCLLKEVEDVERVDTELLERLREAASVATDRTVEVPDGSRS</sequence>
<proteinExistence type="predicted"/>
<dbReference type="SUPFAM" id="SSF52540">
    <property type="entry name" value="P-loop containing nucleoside triphosphate hydrolases"/>
    <property type="match status" value="1"/>
</dbReference>
<dbReference type="CDD" id="cd00009">
    <property type="entry name" value="AAA"/>
    <property type="match status" value="1"/>
</dbReference>
<dbReference type="InterPro" id="IPR027417">
    <property type="entry name" value="P-loop_NTPase"/>
</dbReference>
<evidence type="ECO:0000259" key="1">
    <source>
        <dbReference type="SMART" id="SM00382"/>
    </source>
</evidence>
<organism evidence="2 3">
    <name type="scientific">Haloferax namakaokahaiae</name>
    <dbReference type="NCBI Taxonomy" id="1748331"/>
    <lineage>
        <taxon>Archaea</taxon>
        <taxon>Methanobacteriati</taxon>
        <taxon>Methanobacteriota</taxon>
        <taxon>Stenosarchaea group</taxon>
        <taxon>Halobacteria</taxon>
        <taxon>Halobacteriales</taxon>
        <taxon>Haloferacaceae</taxon>
        <taxon>Haloferax</taxon>
    </lineage>
</organism>
<dbReference type="SMART" id="SM00382">
    <property type="entry name" value="AAA"/>
    <property type="match status" value="1"/>
</dbReference>
<reference evidence="2 3" key="1">
    <citation type="journal article" date="2019" name="Int. J. Syst. Evol. Microbiol.">
        <title>The Global Catalogue of Microorganisms (GCM) 10K type strain sequencing project: providing services to taxonomists for standard genome sequencing and annotation.</title>
        <authorList>
            <consortium name="The Broad Institute Genomics Platform"/>
            <consortium name="The Broad Institute Genome Sequencing Center for Infectious Disease"/>
            <person name="Wu L."/>
            <person name="Ma J."/>
        </authorList>
    </citation>
    <scope>NUCLEOTIDE SEQUENCE [LARGE SCALE GENOMIC DNA]</scope>
    <source>
        <strain evidence="2 3">DSM 29988</strain>
    </source>
</reference>
<feature type="domain" description="AAA+ ATPase" evidence="1">
    <location>
        <begin position="46"/>
        <end position="223"/>
    </location>
</feature>
<protein>
    <submittedName>
        <fullName evidence="2">AAA family ATPase</fullName>
    </submittedName>
</protein>
<dbReference type="Proteomes" id="UP001596481">
    <property type="component" value="Unassembled WGS sequence"/>
</dbReference>
<name>A0ABD5ZIV0_9EURY</name>
<gene>
    <name evidence="2" type="ORF">ACFQJC_16555</name>
</gene>
<dbReference type="RefSeq" id="WP_390225428.1">
    <property type="nucleotide sequence ID" value="NZ_JBHTAA010000005.1"/>
</dbReference>
<dbReference type="AlphaFoldDB" id="A0ABD5ZIV0"/>